<dbReference type="RefSeq" id="WP_188760524.1">
    <property type="nucleotide sequence ID" value="NZ_BMJB01000003.1"/>
</dbReference>
<dbReference type="Pfam" id="PF07676">
    <property type="entry name" value="PD40"/>
    <property type="match status" value="3"/>
</dbReference>
<evidence type="ECO:0000313" key="5">
    <source>
        <dbReference type="EMBL" id="GGA78234.1"/>
    </source>
</evidence>
<dbReference type="GO" id="GO:0006508">
    <property type="term" value="P:proteolysis"/>
    <property type="evidence" value="ECO:0007669"/>
    <property type="project" value="InterPro"/>
</dbReference>
<dbReference type="SUPFAM" id="SSF53474">
    <property type="entry name" value="alpha/beta-Hydrolases"/>
    <property type="match status" value="1"/>
</dbReference>
<dbReference type="InterPro" id="IPR011659">
    <property type="entry name" value="WD40"/>
</dbReference>
<keyword evidence="2" id="KW-0645">Protease</keyword>
<organism evidence="5 6">
    <name type="scientific">Edaphobacter acidisoli</name>
    <dbReference type="NCBI Taxonomy" id="2040573"/>
    <lineage>
        <taxon>Bacteria</taxon>
        <taxon>Pseudomonadati</taxon>
        <taxon>Acidobacteriota</taxon>
        <taxon>Terriglobia</taxon>
        <taxon>Terriglobales</taxon>
        <taxon>Acidobacteriaceae</taxon>
        <taxon>Edaphobacter</taxon>
    </lineage>
</organism>
<gene>
    <name evidence="5" type="ORF">GCM10011507_31840</name>
</gene>
<feature type="signal peptide" evidence="3">
    <location>
        <begin position="1"/>
        <end position="30"/>
    </location>
</feature>
<dbReference type="AlphaFoldDB" id="A0A916W9I6"/>
<feature type="domain" description="Peptidase S9 prolyl oligopeptidase catalytic" evidence="4">
    <location>
        <begin position="512"/>
        <end position="709"/>
    </location>
</feature>
<reference evidence="5" key="1">
    <citation type="journal article" date="2014" name="Int. J. Syst. Evol. Microbiol.">
        <title>Complete genome sequence of Corynebacterium casei LMG S-19264T (=DSM 44701T), isolated from a smear-ripened cheese.</title>
        <authorList>
            <consortium name="US DOE Joint Genome Institute (JGI-PGF)"/>
            <person name="Walter F."/>
            <person name="Albersmeier A."/>
            <person name="Kalinowski J."/>
            <person name="Ruckert C."/>
        </authorList>
    </citation>
    <scope>NUCLEOTIDE SEQUENCE</scope>
    <source>
        <strain evidence="5">CGMCC 1.15447</strain>
    </source>
</reference>
<evidence type="ECO:0000313" key="6">
    <source>
        <dbReference type="Proteomes" id="UP000648801"/>
    </source>
</evidence>
<dbReference type="InterPro" id="IPR001375">
    <property type="entry name" value="Peptidase_S9_cat"/>
</dbReference>
<dbReference type="Pfam" id="PF00326">
    <property type="entry name" value="Peptidase_S9"/>
    <property type="match status" value="1"/>
</dbReference>
<name>A0A916W9I6_9BACT</name>
<protein>
    <submittedName>
        <fullName evidence="5">Peptidase S9</fullName>
    </submittedName>
</protein>
<dbReference type="PANTHER" id="PTHR42776">
    <property type="entry name" value="SERINE PEPTIDASE S9 FAMILY MEMBER"/>
    <property type="match status" value="1"/>
</dbReference>
<evidence type="ECO:0000256" key="3">
    <source>
        <dbReference type="SAM" id="SignalP"/>
    </source>
</evidence>
<dbReference type="InterPro" id="IPR029058">
    <property type="entry name" value="AB_hydrolase_fold"/>
</dbReference>
<dbReference type="GO" id="GO:0004252">
    <property type="term" value="F:serine-type endopeptidase activity"/>
    <property type="evidence" value="ECO:0007669"/>
    <property type="project" value="TreeGrafter"/>
</dbReference>
<dbReference type="Gene3D" id="2.120.10.30">
    <property type="entry name" value="TolB, C-terminal domain"/>
    <property type="match status" value="2"/>
</dbReference>
<dbReference type="InterPro" id="IPR011042">
    <property type="entry name" value="6-blade_b-propeller_TolB-like"/>
</dbReference>
<dbReference type="SUPFAM" id="SSF82171">
    <property type="entry name" value="DPP6 N-terminal domain-like"/>
    <property type="match status" value="1"/>
</dbReference>
<evidence type="ECO:0000259" key="4">
    <source>
        <dbReference type="Pfam" id="PF00326"/>
    </source>
</evidence>
<dbReference type="Gene3D" id="3.40.50.1820">
    <property type="entry name" value="alpha/beta hydrolase"/>
    <property type="match status" value="1"/>
</dbReference>
<evidence type="ECO:0000256" key="2">
    <source>
        <dbReference type="ARBA" id="ARBA00022825"/>
    </source>
</evidence>
<dbReference type="EMBL" id="BMJB01000003">
    <property type="protein sequence ID" value="GGA78234.1"/>
    <property type="molecule type" value="Genomic_DNA"/>
</dbReference>
<keyword evidence="3" id="KW-0732">Signal</keyword>
<keyword evidence="6" id="KW-1185">Reference proteome</keyword>
<proteinExistence type="predicted"/>
<comment type="caution">
    <text evidence="5">The sequence shown here is derived from an EMBL/GenBank/DDBJ whole genome shotgun (WGS) entry which is preliminary data.</text>
</comment>
<accession>A0A916W9I6</accession>
<keyword evidence="1" id="KW-0378">Hydrolase</keyword>
<reference evidence="5" key="2">
    <citation type="submission" date="2020-09" db="EMBL/GenBank/DDBJ databases">
        <authorList>
            <person name="Sun Q."/>
            <person name="Zhou Y."/>
        </authorList>
    </citation>
    <scope>NUCLEOTIDE SEQUENCE</scope>
    <source>
        <strain evidence="5">CGMCC 1.15447</strain>
    </source>
</reference>
<evidence type="ECO:0000256" key="1">
    <source>
        <dbReference type="ARBA" id="ARBA00022801"/>
    </source>
</evidence>
<dbReference type="Proteomes" id="UP000648801">
    <property type="component" value="Unassembled WGS sequence"/>
</dbReference>
<feature type="chain" id="PRO_5037322742" evidence="3">
    <location>
        <begin position="31"/>
        <end position="713"/>
    </location>
</feature>
<sequence length="713" mass="77334">MLFRRASTCPLAVAIIGLTCTSLASPSALAQPANPHDAEIRSLMEMLGHTRIPTEAQISPDGSTVAWSVRTSDGSEIHLSSAIHPSPATEKIVDTGTGATGCTNEQPRWSPDGQSLAFLSNCTTLISNPDQQQLFVWSAKTGEARQLTHVTGNLDEPAWSPDGKSIAFLFVENATRHAGALDAMKPWSGVIGEEGIEVQRVSAIELASGAFRFVTPSNLHVYEFSWAPDSSHVAIVAAQPPGENNWWIAKLYTQSVGSGPAEYAADRDRICGPPRSGTGCGVSRGTGGPITILDPQTISGPLRGLQIAVPRWSPDGKQIAFIGGLMSDQGVTGGDVYLIPATGGEPRDITPGRAASVAYLGWLSDDILGIAEHTGGSTHLTALNIDDGRDIPSAEETLPETIWANELTMSVSAARNHTIAIIRSSFERPPEVWAGRLNELKQITHLNDDLKPLWGKTENIEWTNEGFHVQGWLLYPRNYDPAKKYPLIVEVHGGPSAAVTPRWPSVSYGGVPFSALGYFVFMPNPRGSMGQGEQFTQANIKDFGYGDLRDILAGVDTLEKNLPIDKTREGITGWSYGGFMTMFSVTQTTRFHAAVAGAGISDWKSYYGENSIDQWMIPFFGKSVYDDPAVYAKSSAINYIKNVKTPTLLVVGDRDGECPAPQSFEFWHALKAEGVKTELVVYPDEGHRFRDPGHQRDVLERALEWFETEMPAN</sequence>
<keyword evidence="2" id="KW-0720">Serine protease</keyword>
<dbReference type="PANTHER" id="PTHR42776:SF27">
    <property type="entry name" value="DIPEPTIDYL PEPTIDASE FAMILY MEMBER 6"/>
    <property type="match status" value="1"/>
</dbReference>